<protein>
    <recommendedName>
        <fullName evidence="1">HMA domain-containing protein</fullName>
    </recommendedName>
</protein>
<dbReference type="InterPro" id="IPR036163">
    <property type="entry name" value="HMA_dom_sf"/>
</dbReference>
<dbReference type="SUPFAM" id="SSF55008">
    <property type="entry name" value="HMA, heavy metal-associated domain"/>
    <property type="match status" value="1"/>
</dbReference>
<comment type="caution">
    <text evidence="2">The sequence shown here is derived from an EMBL/GenBank/DDBJ whole genome shotgun (WGS) entry which is preliminary data.</text>
</comment>
<sequence length="75" mass="8317">MKMIKIDVGGMVSEKCVDKINEAIQTIHGIKIVDAVLNENAVYIIIENNIDIEGIKNIIRKAGYIPGLHISWVIS</sequence>
<reference evidence="2 3" key="1">
    <citation type="journal article" date="2019" name="ISME J.">
        <title>Insights into ecological role of a new deltaproteobacterial order Candidatus Acidulodesulfobacterales by metagenomics and metatranscriptomics.</title>
        <authorList>
            <person name="Tan S."/>
            <person name="Liu J."/>
            <person name="Fang Y."/>
            <person name="Hedlund B.P."/>
            <person name="Lian Z.H."/>
            <person name="Huang L.Y."/>
            <person name="Li J.T."/>
            <person name="Huang L.N."/>
            <person name="Li W.J."/>
            <person name="Jiang H.C."/>
            <person name="Dong H.L."/>
            <person name="Shu W.S."/>
        </authorList>
    </citation>
    <scope>NUCLEOTIDE SEQUENCE [LARGE SCALE GENOMIC DNA]</scope>
    <source>
        <strain evidence="2">AP1</strain>
    </source>
</reference>
<evidence type="ECO:0000313" key="2">
    <source>
        <dbReference type="EMBL" id="RZD18218.1"/>
    </source>
</evidence>
<organism evidence="2 3">
    <name type="scientific">Candidatus Acididesulfobacter diazotrophicus</name>
    <dbReference type="NCBI Taxonomy" id="2597226"/>
    <lineage>
        <taxon>Bacteria</taxon>
        <taxon>Deltaproteobacteria</taxon>
        <taxon>Candidatus Acidulodesulfobacterales</taxon>
        <taxon>Candidatus Acididesulfobacter</taxon>
    </lineage>
</organism>
<dbReference type="EMBL" id="SGBB01000012">
    <property type="protein sequence ID" value="RZD18218.1"/>
    <property type="molecule type" value="Genomic_DNA"/>
</dbReference>
<name>A0A519BLR5_9DELT</name>
<dbReference type="PROSITE" id="PS50846">
    <property type="entry name" value="HMA_2"/>
    <property type="match status" value="1"/>
</dbReference>
<evidence type="ECO:0000259" key="1">
    <source>
        <dbReference type="PROSITE" id="PS50846"/>
    </source>
</evidence>
<dbReference type="AlphaFoldDB" id="A0A519BLR5"/>
<feature type="domain" description="HMA" evidence="1">
    <location>
        <begin position="2"/>
        <end position="67"/>
    </location>
</feature>
<proteinExistence type="predicted"/>
<dbReference type="GO" id="GO:0046872">
    <property type="term" value="F:metal ion binding"/>
    <property type="evidence" value="ECO:0007669"/>
    <property type="project" value="InterPro"/>
</dbReference>
<accession>A0A519BLR5</accession>
<dbReference type="InterPro" id="IPR006121">
    <property type="entry name" value="HMA_dom"/>
</dbReference>
<gene>
    <name evidence="2" type="ORF">EVG15_07105</name>
</gene>
<evidence type="ECO:0000313" key="3">
    <source>
        <dbReference type="Proteomes" id="UP000319296"/>
    </source>
</evidence>
<dbReference type="Gene3D" id="3.30.70.100">
    <property type="match status" value="1"/>
</dbReference>
<dbReference type="Pfam" id="PF00403">
    <property type="entry name" value="HMA"/>
    <property type="match status" value="1"/>
</dbReference>
<dbReference type="Proteomes" id="UP000319296">
    <property type="component" value="Unassembled WGS sequence"/>
</dbReference>